<keyword evidence="1" id="KW-0645">Protease</keyword>
<gene>
    <name evidence="1" type="ORF">ACFSOX_15675</name>
</gene>
<dbReference type="Proteomes" id="UP001597314">
    <property type="component" value="Unassembled WGS sequence"/>
</dbReference>
<dbReference type="GO" id="GO:0008233">
    <property type="term" value="F:peptidase activity"/>
    <property type="evidence" value="ECO:0007669"/>
    <property type="project" value="UniProtKB-KW"/>
</dbReference>
<proteinExistence type="predicted"/>
<dbReference type="RefSeq" id="WP_378478750.1">
    <property type="nucleotide sequence ID" value="NZ_JBHUIW010000018.1"/>
</dbReference>
<keyword evidence="2" id="KW-1185">Reference proteome</keyword>
<comment type="caution">
    <text evidence="1">The sequence shown here is derived from an EMBL/GenBank/DDBJ whole genome shotgun (WGS) entry which is preliminary data.</text>
</comment>
<dbReference type="Pfam" id="PF10123">
    <property type="entry name" value="Mu-like_Pro"/>
    <property type="match status" value="1"/>
</dbReference>
<dbReference type="GO" id="GO:0006508">
    <property type="term" value="P:proteolysis"/>
    <property type="evidence" value="ECO:0007669"/>
    <property type="project" value="UniProtKB-KW"/>
</dbReference>
<keyword evidence="1" id="KW-0378">Hydrolase</keyword>
<sequence length="202" mass="20899">MSRSPLSAPNLALGVVTLDVATAGIPPAWVKVAPRGPVTTRDGRAYQFDPEALAARFAADGIDIPVDLDHAIARKTLFGERADAVGWVKELQARADGLYARVEWLAAATAALAARTHRFISPTFKHDDKGTATWLHSIALVAAPALSMPALAAAIGGTAPAPRDPVMLAAAARDFQTSEAAAGRPICFADAVVALCGGSIDP</sequence>
<dbReference type="EMBL" id="JBHUIW010000018">
    <property type="protein sequence ID" value="MFD2183595.1"/>
    <property type="molecule type" value="Genomic_DNA"/>
</dbReference>
<dbReference type="InterPro" id="IPR012106">
    <property type="entry name" value="Phage_Mu_Gp1"/>
</dbReference>
<name>A0ABW5AM61_9BRAD</name>
<organism evidence="1 2">
    <name type="scientific">Rhodoplanes azumiensis</name>
    <dbReference type="NCBI Taxonomy" id="1897628"/>
    <lineage>
        <taxon>Bacteria</taxon>
        <taxon>Pseudomonadati</taxon>
        <taxon>Pseudomonadota</taxon>
        <taxon>Alphaproteobacteria</taxon>
        <taxon>Hyphomicrobiales</taxon>
        <taxon>Nitrobacteraceae</taxon>
        <taxon>Rhodoplanes</taxon>
    </lineage>
</organism>
<protein>
    <submittedName>
        <fullName evidence="1">Phage protease</fullName>
    </submittedName>
</protein>
<accession>A0ABW5AM61</accession>
<evidence type="ECO:0000313" key="1">
    <source>
        <dbReference type="EMBL" id="MFD2183595.1"/>
    </source>
</evidence>
<evidence type="ECO:0000313" key="2">
    <source>
        <dbReference type="Proteomes" id="UP001597314"/>
    </source>
</evidence>
<reference evidence="2" key="1">
    <citation type="journal article" date="2019" name="Int. J. Syst. Evol. Microbiol.">
        <title>The Global Catalogue of Microorganisms (GCM) 10K type strain sequencing project: providing services to taxonomists for standard genome sequencing and annotation.</title>
        <authorList>
            <consortium name="The Broad Institute Genomics Platform"/>
            <consortium name="The Broad Institute Genome Sequencing Center for Infectious Disease"/>
            <person name="Wu L."/>
            <person name="Ma J."/>
        </authorList>
    </citation>
    <scope>NUCLEOTIDE SEQUENCE [LARGE SCALE GENOMIC DNA]</scope>
    <source>
        <strain evidence="2">CGMCC 1.6774</strain>
    </source>
</reference>